<reference evidence="2 3" key="1">
    <citation type="journal article" date="2016" name="DNA Res.">
        <title>The draft genome of MD-2 pineapple using hybrid error correction of long reads.</title>
        <authorList>
            <person name="Redwan R.M."/>
            <person name="Saidin A."/>
            <person name="Kumar S.V."/>
        </authorList>
    </citation>
    <scope>NUCLEOTIDE SEQUENCE [LARGE SCALE GENOMIC DNA]</scope>
    <source>
        <strain evidence="3">cv. MD2</strain>
        <tissue evidence="2">Leaf</tissue>
    </source>
</reference>
<evidence type="ECO:0000256" key="1">
    <source>
        <dbReference type="SAM" id="MobiDB-lite"/>
    </source>
</evidence>
<dbReference type="AlphaFoldDB" id="A0A199UR67"/>
<feature type="region of interest" description="Disordered" evidence="1">
    <location>
        <begin position="63"/>
        <end position="83"/>
    </location>
</feature>
<name>A0A199UR67_ANACO</name>
<organism evidence="2 3">
    <name type="scientific">Ananas comosus</name>
    <name type="common">Pineapple</name>
    <name type="synonym">Ananas ananas</name>
    <dbReference type="NCBI Taxonomy" id="4615"/>
    <lineage>
        <taxon>Eukaryota</taxon>
        <taxon>Viridiplantae</taxon>
        <taxon>Streptophyta</taxon>
        <taxon>Embryophyta</taxon>
        <taxon>Tracheophyta</taxon>
        <taxon>Spermatophyta</taxon>
        <taxon>Magnoliopsida</taxon>
        <taxon>Liliopsida</taxon>
        <taxon>Poales</taxon>
        <taxon>Bromeliaceae</taxon>
        <taxon>Bromelioideae</taxon>
        <taxon>Ananas</taxon>
    </lineage>
</organism>
<proteinExistence type="predicted"/>
<feature type="non-terminal residue" evidence="2">
    <location>
        <position position="83"/>
    </location>
</feature>
<evidence type="ECO:0000313" key="2">
    <source>
        <dbReference type="EMBL" id="OAY67115.1"/>
    </source>
</evidence>
<dbReference type="Proteomes" id="UP000092600">
    <property type="component" value="Unassembled WGS sequence"/>
</dbReference>
<accession>A0A199UR67</accession>
<protein>
    <submittedName>
        <fullName evidence="2">Uncharacterized protein</fullName>
    </submittedName>
</protein>
<gene>
    <name evidence="2" type="ORF">ACMD2_26594</name>
</gene>
<comment type="caution">
    <text evidence="2">The sequence shown here is derived from an EMBL/GenBank/DDBJ whole genome shotgun (WGS) entry which is preliminary data.</text>
</comment>
<sequence>MGGRRVYEAKEGCGVQRRCLRNSTCSGLPYYRYEEDYTSLGIRRRGDPKKMMSGDGYRLTTQLREKELTDSRNTRGASDLRAH</sequence>
<dbReference type="EMBL" id="LSRQ01005678">
    <property type="protein sequence ID" value="OAY67115.1"/>
    <property type="molecule type" value="Genomic_DNA"/>
</dbReference>
<evidence type="ECO:0000313" key="3">
    <source>
        <dbReference type="Proteomes" id="UP000092600"/>
    </source>
</evidence>